<feature type="compositionally biased region" description="Gly residues" evidence="1">
    <location>
        <begin position="86"/>
        <end position="95"/>
    </location>
</feature>
<proteinExistence type="predicted"/>
<name>A0A645ETC2_9ZZZZ</name>
<organism evidence="2">
    <name type="scientific">bioreactor metagenome</name>
    <dbReference type="NCBI Taxonomy" id="1076179"/>
    <lineage>
        <taxon>unclassified sequences</taxon>
        <taxon>metagenomes</taxon>
        <taxon>ecological metagenomes</taxon>
    </lineage>
</organism>
<sequence length="140" mass="14241">MHHFKPIGGAHAHDAAHHHVGGGDGGAEQVGRQDGACRGQLRIQTMDGTELIDTASDGLYNAPAPQHGAHKHDGAAANPYPQSRRTGGGPAGGGQRQENQTDNFLGVVGAVVVGQGGGDEPLELFDPAVGGVFGVSEQKL</sequence>
<dbReference type="AlphaFoldDB" id="A0A645ETC2"/>
<comment type="caution">
    <text evidence="2">The sequence shown here is derived from an EMBL/GenBank/DDBJ whole genome shotgun (WGS) entry which is preliminary data.</text>
</comment>
<reference evidence="2" key="1">
    <citation type="submission" date="2019-08" db="EMBL/GenBank/DDBJ databases">
        <authorList>
            <person name="Kucharzyk K."/>
            <person name="Murdoch R.W."/>
            <person name="Higgins S."/>
            <person name="Loffler F."/>
        </authorList>
    </citation>
    <scope>NUCLEOTIDE SEQUENCE</scope>
</reference>
<feature type="region of interest" description="Disordered" evidence="1">
    <location>
        <begin position="54"/>
        <end position="99"/>
    </location>
</feature>
<accession>A0A645ETC2</accession>
<evidence type="ECO:0000256" key="1">
    <source>
        <dbReference type="SAM" id="MobiDB-lite"/>
    </source>
</evidence>
<gene>
    <name evidence="2" type="ORF">SDC9_152525</name>
</gene>
<dbReference type="EMBL" id="VSSQ01051187">
    <property type="protein sequence ID" value="MPN05275.1"/>
    <property type="molecule type" value="Genomic_DNA"/>
</dbReference>
<evidence type="ECO:0000313" key="2">
    <source>
        <dbReference type="EMBL" id="MPN05275.1"/>
    </source>
</evidence>
<protein>
    <submittedName>
        <fullName evidence="2">Uncharacterized protein</fullName>
    </submittedName>
</protein>
<feature type="region of interest" description="Disordered" evidence="1">
    <location>
        <begin position="1"/>
        <end position="42"/>
    </location>
</feature>